<dbReference type="Proteomes" id="UP000242205">
    <property type="component" value="Chromosome"/>
</dbReference>
<evidence type="ECO:0000313" key="1">
    <source>
        <dbReference type="EMBL" id="AUN93594.1"/>
    </source>
</evidence>
<dbReference type="AlphaFoldDB" id="A0A2I6S2U7"/>
<name>A0A2I6S2U7_9RHOO</name>
<dbReference type="OrthoDB" id="5294764at2"/>
<dbReference type="KEGG" id="atw:C0099_00775"/>
<gene>
    <name evidence="1" type="ORF">C0099_00775</name>
</gene>
<accession>A0A2I6S2U7</accession>
<dbReference type="Pfam" id="PF04134">
    <property type="entry name" value="DCC1-like"/>
    <property type="match status" value="1"/>
</dbReference>
<keyword evidence="2" id="KW-1185">Reference proteome</keyword>
<dbReference type="RefSeq" id="WP_102245668.1">
    <property type="nucleotide sequence ID" value="NZ_CP025682.1"/>
</dbReference>
<reference evidence="1 2" key="1">
    <citation type="submission" date="2018-01" db="EMBL/GenBank/DDBJ databases">
        <authorList>
            <person name="Fu G.-Y."/>
        </authorList>
    </citation>
    <scope>NUCLEOTIDE SEQUENCE [LARGE SCALE GENOMIC DNA]</scope>
    <source>
        <strain evidence="1 2">SY39</strain>
    </source>
</reference>
<dbReference type="GO" id="GO:0015035">
    <property type="term" value="F:protein-disulfide reductase activity"/>
    <property type="evidence" value="ECO:0007669"/>
    <property type="project" value="InterPro"/>
</dbReference>
<proteinExistence type="predicted"/>
<protein>
    <submittedName>
        <fullName evidence="1">DUF393 domain-containing protein</fullName>
    </submittedName>
</protein>
<sequence>MSEAQRLTVYYDGGCPLCRREIGFYRRQPGADGVDWVNLVEADSRSLGDDLDFDAAMARFHVRRPGGRLASGALGFALLWQQLPRFRVLGRVAALPGVVHVLELGYRVVLRVRSLWRKPDAPCRVPR</sequence>
<organism evidence="1 2">
    <name type="scientific">Pseudazoarcus pumilus</name>
    <dbReference type="NCBI Taxonomy" id="2067960"/>
    <lineage>
        <taxon>Bacteria</taxon>
        <taxon>Pseudomonadati</taxon>
        <taxon>Pseudomonadota</taxon>
        <taxon>Betaproteobacteria</taxon>
        <taxon>Rhodocyclales</taxon>
        <taxon>Zoogloeaceae</taxon>
        <taxon>Pseudazoarcus</taxon>
    </lineage>
</organism>
<evidence type="ECO:0000313" key="2">
    <source>
        <dbReference type="Proteomes" id="UP000242205"/>
    </source>
</evidence>
<dbReference type="EMBL" id="CP025682">
    <property type="protein sequence ID" value="AUN93594.1"/>
    <property type="molecule type" value="Genomic_DNA"/>
</dbReference>
<dbReference type="InterPro" id="IPR007263">
    <property type="entry name" value="DCC1-like"/>
</dbReference>